<protein>
    <submittedName>
        <fullName evidence="2">Uncharacterized protein</fullName>
    </submittedName>
</protein>
<organism evidence="2 3">
    <name type="scientific">Acinetobacter junii CIP 107470 = MTCC 11364</name>
    <dbReference type="NCBI Taxonomy" id="1217666"/>
    <lineage>
        <taxon>Bacteria</taxon>
        <taxon>Pseudomonadati</taxon>
        <taxon>Pseudomonadota</taxon>
        <taxon>Gammaproteobacteria</taxon>
        <taxon>Moraxellales</taxon>
        <taxon>Moraxellaceae</taxon>
        <taxon>Acinetobacter</taxon>
    </lineage>
</organism>
<keyword evidence="1" id="KW-0472">Membrane</keyword>
<dbReference type="AlphaFoldDB" id="S7WXV5"/>
<dbReference type="Proteomes" id="UP000018420">
    <property type="component" value="Unassembled WGS sequence"/>
</dbReference>
<keyword evidence="1" id="KW-1133">Transmembrane helix</keyword>
<reference evidence="2 3" key="1">
    <citation type="submission" date="2013-05" db="EMBL/GenBank/DDBJ databases">
        <title>Genome assembly of Acinetobacter junii MTCC 11364.</title>
        <authorList>
            <person name="Khatri I."/>
            <person name="Singh N.K."/>
            <person name="Subramanian S."/>
            <person name="Mayilraj S."/>
        </authorList>
    </citation>
    <scope>NUCLEOTIDE SEQUENCE [LARGE SCALE GENOMIC DNA]</scope>
    <source>
        <strain evidence="2 3">MTCC 11364</strain>
    </source>
</reference>
<evidence type="ECO:0000256" key="1">
    <source>
        <dbReference type="SAM" id="Phobius"/>
    </source>
</evidence>
<sequence length="51" mass="5942">MFSSFFYEEIQDDVVSSTPPNIRVMRVQIKAHIIAIILLLMIYFALKPTIQ</sequence>
<gene>
    <name evidence="2" type="ORF">L292_2096</name>
</gene>
<evidence type="ECO:0000313" key="3">
    <source>
        <dbReference type="Proteomes" id="UP000018420"/>
    </source>
</evidence>
<keyword evidence="1" id="KW-0812">Transmembrane</keyword>
<feature type="transmembrane region" description="Helical" evidence="1">
    <location>
        <begin position="29"/>
        <end position="46"/>
    </location>
</feature>
<comment type="caution">
    <text evidence="2">The sequence shown here is derived from an EMBL/GenBank/DDBJ whole genome shotgun (WGS) entry which is preliminary data.</text>
</comment>
<proteinExistence type="predicted"/>
<accession>S7WXV5</accession>
<dbReference type="EMBL" id="ASYZ01000033">
    <property type="protein sequence ID" value="EPR86862.1"/>
    <property type="molecule type" value="Genomic_DNA"/>
</dbReference>
<dbReference type="PATRIC" id="fig|1330047.3.peg.718"/>
<evidence type="ECO:0000313" key="2">
    <source>
        <dbReference type="EMBL" id="EPR86862.1"/>
    </source>
</evidence>
<name>S7WXV5_ACIJU</name>